<keyword evidence="3" id="KW-1185">Reference proteome</keyword>
<dbReference type="PANTHER" id="PTHR38075">
    <property type="entry name" value="DUF4139 DOMAIN-CONTAINING PROTEIN"/>
    <property type="match status" value="1"/>
</dbReference>
<dbReference type="AlphaFoldDB" id="A0A6H2DPD8"/>
<evidence type="ECO:0000313" key="2">
    <source>
        <dbReference type="EMBL" id="QJB70204.1"/>
    </source>
</evidence>
<dbReference type="Proteomes" id="UP000501600">
    <property type="component" value="Chromosome"/>
</dbReference>
<accession>A0A6H2DPD8</accession>
<keyword evidence="1" id="KW-0732">Signal</keyword>
<feature type="signal peptide" evidence="1">
    <location>
        <begin position="1"/>
        <end position="20"/>
    </location>
</feature>
<dbReference type="PANTHER" id="PTHR38075:SF1">
    <property type="entry name" value="DUF4139 DOMAIN-CONTAINING PROTEIN"/>
    <property type="match status" value="1"/>
</dbReference>
<protein>
    <recommendedName>
        <fullName evidence="4">DUF4139 domain-containing protein</fullName>
    </recommendedName>
</protein>
<evidence type="ECO:0000313" key="3">
    <source>
        <dbReference type="Proteomes" id="UP000501600"/>
    </source>
</evidence>
<name>A0A6H2DPD8_9SPHN</name>
<proteinExistence type="predicted"/>
<dbReference type="KEGG" id="phao:HF685_13660"/>
<dbReference type="RefSeq" id="WP_168820470.1">
    <property type="nucleotide sequence ID" value="NZ_CP051217.1"/>
</dbReference>
<evidence type="ECO:0000256" key="1">
    <source>
        <dbReference type="SAM" id="SignalP"/>
    </source>
</evidence>
<gene>
    <name evidence="2" type="ORF">HF685_13660</name>
</gene>
<organism evidence="2 3">
    <name type="scientific">Parasphingorhabdus halotolerans</name>
    <dbReference type="NCBI Taxonomy" id="2725558"/>
    <lineage>
        <taxon>Bacteria</taxon>
        <taxon>Pseudomonadati</taxon>
        <taxon>Pseudomonadota</taxon>
        <taxon>Alphaproteobacteria</taxon>
        <taxon>Sphingomonadales</taxon>
        <taxon>Sphingomonadaceae</taxon>
        <taxon>Parasphingorhabdus</taxon>
    </lineage>
</organism>
<reference evidence="2 3" key="1">
    <citation type="submission" date="2020-04" db="EMBL/GenBank/DDBJ databases">
        <title>Genome sequence for Sphingorhabdus sp. strain M1.</title>
        <authorList>
            <person name="Park S.-J."/>
        </authorList>
    </citation>
    <scope>NUCLEOTIDE SEQUENCE [LARGE SCALE GENOMIC DNA]</scope>
    <source>
        <strain evidence="2 3">JK6</strain>
    </source>
</reference>
<evidence type="ECO:0008006" key="4">
    <source>
        <dbReference type="Google" id="ProtNLM"/>
    </source>
</evidence>
<feature type="chain" id="PRO_5026006356" description="DUF4139 domain-containing protein" evidence="1">
    <location>
        <begin position="21"/>
        <end position="524"/>
    </location>
</feature>
<dbReference type="EMBL" id="CP051217">
    <property type="protein sequence ID" value="QJB70204.1"/>
    <property type="molecule type" value="Genomic_DNA"/>
</dbReference>
<sequence>MMYRALIAFLLFALSAPAAAQADFSRQVVTSEGPASVSVTIYRNPNRRAANDMNLRYLAGYALVTEQRTVDLPAGEIDLRFEGVAGGIIPQSAIVTGLPENVLEKNRDAALLSPSALLNGYLGQGVTIRRTSGATGEVQEFDAVIRTDASGGMVMQTADGFEALQCTGLNEAIIYPAIPEGLSAKPTLSVRSRVTTPTRATVTLSYLATGFDWQANYVADISDDGQRINLFSWLTLANGDETSFADAQTQTVAGQPNKGRDTIARASGGAVNLACWPEGTTSDIITRYEQERNRFGGPPPPPPPPVMAPMMEAAADSIMVTARKVMAQQGDLGDLKLYRIPVPVTVAAQSQKQVAFLEKEAIPFVQIYESEIWATDYQASQPLAITLRFQNRKRDQLGVPLPAGKLVAFRTVDGARMLLGEGSLDDKAIDEEVEVTIGQSPLVRLQVDQLGQEEGKNNVRRDMKLTLSNASETAARVEIKLGRSDEERIRKPNQKLGRKDGRDIWIVTLPPSSEQVLTYSVQGQ</sequence>